<dbReference type="InterPro" id="IPR002110">
    <property type="entry name" value="Ankyrin_rpt"/>
</dbReference>
<dbReference type="PANTHER" id="PTHR46231:SF1">
    <property type="entry name" value="ANKYRIN REPEAT AND BTB_POZ DOMAIN-CONTAINING PROTEIN 1"/>
    <property type="match status" value="1"/>
</dbReference>
<dbReference type="SMART" id="SM00248">
    <property type="entry name" value="ANK"/>
    <property type="match status" value="2"/>
</dbReference>
<dbReference type="OrthoDB" id="684045at2759"/>
<dbReference type="VEuPathDB" id="FungiDB:FUN_016072"/>
<dbReference type="PROSITE" id="PS50097">
    <property type="entry name" value="BTB"/>
    <property type="match status" value="2"/>
</dbReference>
<dbReference type="EMBL" id="LLXJ01000062">
    <property type="protein sequence ID" value="PKC16059.1"/>
    <property type="molecule type" value="Genomic_DNA"/>
</dbReference>
<dbReference type="CDD" id="cd18296">
    <property type="entry name" value="BTB2_POZ_ABTB1_BPOZ1"/>
    <property type="match status" value="1"/>
</dbReference>
<reference evidence="5 8" key="1">
    <citation type="submission" date="2016-04" db="EMBL/GenBank/DDBJ databases">
        <title>Genome analyses suggest a sexual origin of heterokaryosis in a supposedly ancient asexual fungus.</title>
        <authorList>
            <person name="Ropars J."/>
            <person name="Sedzielewska K."/>
            <person name="Noel J."/>
            <person name="Charron P."/>
            <person name="Farinelli L."/>
            <person name="Marton T."/>
            <person name="Kruger M."/>
            <person name="Pelin A."/>
            <person name="Brachmann A."/>
            <person name="Corradi N."/>
        </authorList>
    </citation>
    <scope>NUCLEOTIDE SEQUENCE [LARGE SCALE GENOMIC DNA]</scope>
    <source>
        <strain evidence="5 8">A5</strain>
    </source>
</reference>
<dbReference type="PANTHER" id="PTHR46231">
    <property type="entry name" value="ANKYRIN REPEAT AND BTB/POZ DOMAIN-CONTAINING PROTEIN 1"/>
    <property type="match status" value="1"/>
</dbReference>
<proteinExistence type="predicted"/>
<sequence>MKFSEINLKSGSDRLEGEDDKNFQDLLKACRSGDLERVESLVRNFATPINRTDFWQCSPLFLACLCGHYDIVKFLLENGARCERNTFEGERCIYGALTLKIRQLLSSYKYTKAVDEILPYRKFFSQLLERPFETFSDVTFKFFVSTDLAKPVEIPAHRFVLYARSSFFASNFQTIWRSYKIIEIREIQIHPICFREMLRYLYTGEVVSISDDLMNNMIQLCNYVRLDNLVKRYEDVKNVKNVQERNKMELQQIQQDFTNFLKNVLLGGKQYFYDYSDKKGYSIQSGINGVGCNNTEPKFIGPQQFAQHDVCIRVEDEILPCHKAVFTGRSEYFNAMFNGPFAKSIMKQPIVTVSDLSPGIFALILEFIYTDKCDIPDSAAYEVLIKADMFLLDKLKSLASIVLTSSSEPLEDIYILMRTAIDLNIERLERWCSRWFAEHLSEVLEDQRFLDLIDESAHSIQKRQETDTIPFVDDLRYWLSKKNSVLEEDIDKKSGKVREDEDITAWETEYNSSLEKIDQILLKLNLDA</sequence>
<keyword evidence="1" id="KW-0677">Repeat</keyword>
<reference evidence="6 7" key="4">
    <citation type="submission" date="2017-10" db="EMBL/GenBank/DDBJ databases">
        <title>Genome analyses suggest a sexual origin of heterokaryosis in a supposedly ancient asexual fungus.</title>
        <authorList>
            <person name="Corradi N."/>
            <person name="Sedzielewska K."/>
            <person name="Noel J."/>
            <person name="Charron P."/>
            <person name="Farinelli L."/>
            <person name="Marton T."/>
            <person name="Kruger M."/>
            <person name="Pelin A."/>
            <person name="Brachmann A."/>
            <person name="Corradi N."/>
        </authorList>
    </citation>
    <scope>NUCLEOTIDE SEQUENCE [LARGE SCALE GENOMIC DNA]</scope>
    <source>
        <strain evidence="6 7">A1</strain>
    </source>
</reference>
<feature type="repeat" description="ANK" evidence="3">
    <location>
        <begin position="58"/>
        <end position="80"/>
    </location>
</feature>
<dbReference type="Proteomes" id="UP000232722">
    <property type="component" value="Unassembled WGS sequence"/>
</dbReference>
<accession>A0A2I1E065</accession>
<dbReference type="GO" id="GO:0005737">
    <property type="term" value="C:cytoplasm"/>
    <property type="evidence" value="ECO:0007669"/>
    <property type="project" value="TreeGrafter"/>
</dbReference>
<dbReference type="PROSITE" id="PS50088">
    <property type="entry name" value="ANK_REPEAT"/>
    <property type="match status" value="1"/>
</dbReference>
<evidence type="ECO:0000313" key="8">
    <source>
        <dbReference type="Proteomes" id="UP000232722"/>
    </source>
</evidence>
<dbReference type="AlphaFoldDB" id="A0A2I1E065"/>
<evidence type="ECO:0000313" key="7">
    <source>
        <dbReference type="Proteomes" id="UP000232688"/>
    </source>
</evidence>
<evidence type="ECO:0000259" key="4">
    <source>
        <dbReference type="PROSITE" id="PS50097"/>
    </source>
</evidence>
<reference evidence="5 8" key="2">
    <citation type="submission" date="2017-09" db="EMBL/GenBank/DDBJ databases">
        <title>Extensive intraspecific genome diversity in a model arbuscular mycorrhizal fungus.</title>
        <authorList>
            <person name="Chen E.C."/>
            <person name="Morin E."/>
            <person name="Beaudet D."/>
            <person name="Noel J."/>
            <person name="Ndikumana S."/>
            <person name="Charron P."/>
            <person name="St-Onge C."/>
            <person name="Giorgi J."/>
            <person name="Grigoriev I.V."/>
            <person name="Roux C."/>
            <person name="Martin F.M."/>
            <person name="Corradi N."/>
        </authorList>
    </citation>
    <scope>NUCLEOTIDE SEQUENCE [LARGE SCALE GENOMIC DNA]</scope>
    <source>
        <strain evidence="5 8">A5</strain>
    </source>
</reference>
<protein>
    <recommendedName>
        <fullName evidence="4">BTB domain-containing protein</fullName>
    </recommendedName>
</protein>
<dbReference type="InterPro" id="IPR036770">
    <property type="entry name" value="Ankyrin_rpt-contain_sf"/>
</dbReference>
<evidence type="ECO:0000256" key="1">
    <source>
        <dbReference type="ARBA" id="ARBA00022737"/>
    </source>
</evidence>
<dbReference type="InterPro" id="IPR000210">
    <property type="entry name" value="BTB/POZ_dom"/>
</dbReference>
<gene>
    <name evidence="6" type="ORF">RhiirA1_450124</name>
    <name evidence="5" type="ORF">RhiirA5_407486</name>
</gene>
<organism evidence="5 8">
    <name type="scientific">Rhizophagus irregularis</name>
    <dbReference type="NCBI Taxonomy" id="588596"/>
    <lineage>
        <taxon>Eukaryota</taxon>
        <taxon>Fungi</taxon>
        <taxon>Fungi incertae sedis</taxon>
        <taxon>Mucoromycota</taxon>
        <taxon>Glomeromycotina</taxon>
        <taxon>Glomeromycetes</taxon>
        <taxon>Glomerales</taxon>
        <taxon>Glomeraceae</taxon>
        <taxon>Rhizophagus</taxon>
    </lineage>
</organism>
<evidence type="ECO:0000313" key="6">
    <source>
        <dbReference type="EMBL" id="PKC74369.1"/>
    </source>
</evidence>
<reference evidence="6 7" key="3">
    <citation type="submission" date="2017-10" db="EMBL/GenBank/DDBJ databases">
        <title>Extensive intraspecific genome diversity in a model arbuscular mycorrhizal fungus.</title>
        <authorList>
            <person name="Chen E.C.H."/>
            <person name="Morin E."/>
            <person name="Baudet D."/>
            <person name="Noel J."/>
            <person name="Ndikumana S."/>
            <person name="Charron P."/>
            <person name="St-Onge C."/>
            <person name="Giorgi J."/>
            <person name="Grigoriev I.V."/>
            <person name="Roux C."/>
            <person name="Martin F.M."/>
            <person name="Corradi N."/>
        </authorList>
    </citation>
    <scope>NUCLEOTIDE SEQUENCE [LARGE SCALE GENOMIC DNA]</scope>
    <source>
        <strain evidence="6 7">A1</strain>
    </source>
</reference>
<evidence type="ECO:0000256" key="2">
    <source>
        <dbReference type="ARBA" id="ARBA00023043"/>
    </source>
</evidence>
<dbReference type="Gene3D" id="3.30.710.10">
    <property type="entry name" value="Potassium Channel Kv1.1, Chain A"/>
    <property type="match status" value="2"/>
</dbReference>
<dbReference type="SUPFAM" id="SSF54695">
    <property type="entry name" value="POZ domain"/>
    <property type="match status" value="2"/>
</dbReference>
<evidence type="ECO:0000256" key="3">
    <source>
        <dbReference type="PROSITE-ProRule" id="PRU00023"/>
    </source>
</evidence>
<comment type="caution">
    <text evidence="5">The sequence shown here is derived from an EMBL/GenBank/DDBJ whole genome shotgun (WGS) entry which is preliminary data.</text>
</comment>
<feature type="domain" description="BTB" evidence="4">
    <location>
        <begin position="136"/>
        <end position="206"/>
    </location>
</feature>
<dbReference type="EMBL" id="LLXH01000055">
    <property type="protein sequence ID" value="PKC74369.1"/>
    <property type="molecule type" value="Genomic_DNA"/>
</dbReference>
<dbReference type="VEuPathDB" id="FungiDB:RhiirA1_450124"/>
<dbReference type="PROSITE" id="PS50297">
    <property type="entry name" value="ANK_REP_REGION"/>
    <property type="match status" value="1"/>
</dbReference>
<dbReference type="Pfam" id="PF12796">
    <property type="entry name" value="Ank_2"/>
    <property type="match status" value="1"/>
</dbReference>
<keyword evidence="2 3" id="KW-0040">ANK repeat</keyword>
<feature type="domain" description="BTB" evidence="4">
    <location>
        <begin position="308"/>
        <end position="377"/>
    </location>
</feature>
<dbReference type="InterPro" id="IPR044515">
    <property type="entry name" value="ABTB1"/>
</dbReference>
<dbReference type="SUPFAM" id="SSF48403">
    <property type="entry name" value="Ankyrin repeat"/>
    <property type="match status" value="1"/>
</dbReference>
<dbReference type="SMART" id="SM00225">
    <property type="entry name" value="BTB"/>
    <property type="match status" value="2"/>
</dbReference>
<dbReference type="InterPro" id="IPR011333">
    <property type="entry name" value="SKP1/BTB/POZ_sf"/>
</dbReference>
<name>A0A2I1E065_9GLOM</name>
<dbReference type="VEuPathDB" id="FungiDB:RhiirFUN_014094"/>
<dbReference type="Gene3D" id="1.25.40.20">
    <property type="entry name" value="Ankyrin repeat-containing domain"/>
    <property type="match status" value="1"/>
</dbReference>
<dbReference type="Proteomes" id="UP000232688">
    <property type="component" value="Unassembled WGS sequence"/>
</dbReference>
<evidence type="ECO:0000313" key="5">
    <source>
        <dbReference type="EMBL" id="PKC16059.1"/>
    </source>
</evidence>
<dbReference type="GO" id="GO:0000151">
    <property type="term" value="C:ubiquitin ligase complex"/>
    <property type="evidence" value="ECO:0007669"/>
    <property type="project" value="TreeGrafter"/>
</dbReference>
<dbReference type="Pfam" id="PF00651">
    <property type="entry name" value="BTB"/>
    <property type="match status" value="2"/>
</dbReference>